<proteinExistence type="predicted"/>
<protein>
    <submittedName>
        <fullName evidence="1">Uncharacterized protein</fullName>
    </submittedName>
</protein>
<name>A0A0V0JAC0_SCHSO</name>
<sequence length="99" mass="12026">MIEREICSFKVHFASQTKFATDIQVKMAEDLEEIRKTRLYKRWKKSSSAIACLRLCRRTYKKPNQLYRLVLYRHPGRKELVNEKKTLCRKYLVNRREST</sequence>
<evidence type="ECO:0000313" key="1">
    <source>
        <dbReference type="EMBL" id="JAP62494.1"/>
    </source>
</evidence>
<reference evidence="1" key="1">
    <citation type="submission" date="2016-01" db="EMBL/GenBank/DDBJ databases">
        <title>Reference transcriptome for the parasite Schistocephalus solidus: insights into the molecular evolution of parasitism.</title>
        <authorList>
            <person name="Hebert F.O."/>
            <person name="Grambauer S."/>
            <person name="Barber I."/>
            <person name="Landry C.R."/>
            <person name="Aubin-Horth N."/>
        </authorList>
    </citation>
    <scope>NUCLEOTIDE SEQUENCE</scope>
</reference>
<dbReference type="AlphaFoldDB" id="A0A0V0JAC0"/>
<dbReference type="EMBL" id="GEEE01000731">
    <property type="protein sequence ID" value="JAP62494.1"/>
    <property type="molecule type" value="Transcribed_RNA"/>
</dbReference>
<gene>
    <name evidence="1" type="ORF">TR149284</name>
</gene>
<organism evidence="1">
    <name type="scientific">Schistocephalus solidus</name>
    <name type="common">Tapeworm</name>
    <dbReference type="NCBI Taxonomy" id="70667"/>
    <lineage>
        <taxon>Eukaryota</taxon>
        <taxon>Metazoa</taxon>
        <taxon>Spiralia</taxon>
        <taxon>Lophotrochozoa</taxon>
        <taxon>Platyhelminthes</taxon>
        <taxon>Cestoda</taxon>
        <taxon>Eucestoda</taxon>
        <taxon>Diphyllobothriidea</taxon>
        <taxon>Diphyllobothriidae</taxon>
        <taxon>Schistocephalus</taxon>
    </lineage>
</organism>
<accession>A0A0V0JAC0</accession>